<sequence length="90" mass="10120">MSSHQIAMFTFTLGKDESIGPHALRRLWAQASGTGNIGVSRKEPAEGQRNRPIYTLYAPQQLDDLRMVEARLRHMLETAHLHASLTPMHA</sequence>
<name>A0A5R9PFE6_9GAMM</name>
<evidence type="ECO:0000313" key="2">
    <source>
        <dbReference type="Proteomes" id="UP000308508"/>
    </source>
</evidence>
<dbReference type="Proteomes" id="UP000308508">
    <property type="component" value="Unassembled WGS sequence"/>
</dbReference>
<dbReference type="AlphaFoldDB" id="A0A5R9PFE6"/>
<evidence type="ECO:0000313" key="1">
    <source>
        <dbReference type="EMBL" id="TLX22239.1"/>
    </source>
</evidence>
<dbReference type="RefSeq" id="WP_138348528.1">
    <property type="nucleotide sequence ID" value="NZ_SROY01000002.1"/>
</dbReference>
<proteinExistence type="predicted"/>
<organism evidence="1 2">
    <name type="scientific">Thermomonas fusca</name>
    <dbReference type="NCBI Taxonomy" id="215690"/>
    <lineage>
        <taxon>Bacteria</taxon>
        <taxon>Pseudomonadati</taxon>
        <taxon>Pseudomonadota</taxon>
        <taxon>Gammaproteobacteria</taxon>
        <taxon>Lysobacterales</taxon>
        <taxon>Lysobacteraceae</taxon>
        <taxon>Thermomonas</taxon>
    </lineage>
</organism>
<reference evidence="1 2" key="1">
    <citation type="submission" date="2019-04" db="EMBL/GenBank/DDBJ databases">
        <authorList>
            <person name="Grouzdev D.S."/>
            <person name="Nazina T.N."/>
        </authorList>
    </citation>
    <scope>NUCLEOTIDE SEQUENCE [LARGE SCALE GENOMIC DNA]</scope>
    <source>
        <strain evidence="1 2">SHC 3-19</strain>
    </source>
</reference>
<gene>
    <name evidence="1" type="ORF">E5S66_06940</name>
</gene>
<accession>A0A5R9PFE6</accession>
<protein>
    <submittedName>
        <fullName evidence="1">Uncharacterized protein</fullName>
    </submittedName>
</protein>
<comment type="caution">
    <text evidence="1">The sequence shown here is derived from an EMBL/GenBank/DDBJ whole genome shotgun (WGS) entry which is preliminary data.</text>
</comment>
<keyword evidence="2" id="KW-1185">Reference proteome</keyword>
<dbReference type="EMBL" id="SROY01000002">
    <property type="protein sequence ID" value="TLX22239.1"/>
    <property type="molecule type" value="Genomic_DNA"/>
</dbReference>